<accession>A0A9D1LZV0</accession>
<comment type="function">
    <text evidence="12">Catalyzes the addition of meso-diaminopimelic acid to the nucleotide precursor UDP-N-acetylmuramoyl-L-alanyl-D-glutamate (UMAG) in the biosynthesis of bacterial cell-wall peptidoglycan.</text>
</comment>
<proteinExistence type="inferred from homology"/>
<keyword evidence="6 12" id="KW-0547">Nucleotide-binding</keyword>
<feature type="modified residue" description="N6-carboxylysine" evidence="12">
    <location>
        <position position="227"/>
    </location>
</feature>
<feature type="short sequence motif" description="Meso-diaminopimelate recognition motif" evidence="12">
    <location>
        <begin position="408"/>
        <end position="411"/>
    </location>
</feature>
<evidence type="ECO:0000256" key="12">
    <source>
        <dbReference type="HAMAP-Rule" id="MF_00208"/>
    </source>
</evidence>
<dbReference type="GO" id="GO:0000287">
    <property type="term" value="F:magnesium ion binding"/>
    <property type="evidence" value="ECO:0007669"/>
    <property type="project" value="UniProtKB-UniRule"/>
</dbReference>
<evidence type="ECO:0000256" key="5">
    <source>
        <dbReference type="ARBA" id="ARBA00022618"/>
    </source>
</evidence>
<dbReference type="Proteomes" id="UP000824093">
    <property type="component" value="Unassembled WGS sequence"/>
</dbReference>
<keyword evidence="9 12" id="KW-0573">Peptidoglycan synthesis</keyword>
<evidence type="ECO:0000256" key="4">
    <source>
        <dbReference type="ARBA" id="ARBA00022598"/>
    </source>
</evidence>
<gene>
    <name evidence="12" type="primary">murE</name>
    <name evidence="17" type="ORF">IAB70_01140</name>
</gene>
<feature type="binding site" evidence="12">
    <location>
        <begin position="158"/>
        <end position="159"/>
    </location>
    <ligand>
        <name>UDP-N-acetyl-alpha-D-muramoyl-L-alanyl-D-glutamate</name>
        <dbReference type="ChEBI" id="CHEBI:83900"/>
    </ligand>
</feature>
<feature type="binding site" evidence="12">
    <location>
        <position position="185"/>
    </location>
    <ligand>
        <name>UDP-N-acetyl-alpha-D-muramoyl-L-alanyl-D-glutamate</name>
        <dbReference type="ChEBI" id="CHEBI:83900"/>
    </ligand>
</feature>
<dbReference type="Gene3D" id="3.40.1190.10">
    <property type="entry name" value="Mur-like, catalytic domain"/>
    <property type="match status" value="1"/>
</dbReference>
<evidence type="ECO:0000256" key="13">
    <source>
        <dbReference type="RuleBase" id="RU004135"/>
    </source>
</evidence>
<evidence type="ECO:0000259" key="14">
    <source>
        <dbReference type="Pfam" id="PF01225"/>
    </source>
</evidence>
<dbReference type="Pfam" id="PF02875">
    <property type="entry name" value="Mur_ligase_C"/>
    <property type="match status" value="1"/>
</dbReference>
<comment type="caution">
    <text evidence="17">The sequence shown here is derived from an EMBL/GenBank/DDBJ whole genome shotgun (WGS) entry which is preliminary data.</text>
</comment>
<dbReference type="InterPro" id="IPR013221">
    <property type="entry name" value="Mur_ligase_cen"/>
</dbReference>
<keyword evidence="10 12" id="KW-0131">Cell cycle</keyword>
<comment type="catalytic activity">
    <reaction evidence="12">
        <text>UDP-N-acetyl-alpha-D-muramoyl-L-alanyl-D-glutamate + meso-2,6-diaminopimelate + ATP = UDP-N-acetyl-alpha-D-muramoyl-L-alanyl-gamma-D-glutamyl-meso-2,6-diaminopimelate + ADP + phosphate + H(+)</text>
        <dbReference type="Rhea" id="RHEA:23676"/>
        <dbReference type="ChEBI" id="CHEBI:15378"/>
        <dbReference type="ChEBI" id="CHEBI:30616"/>
        <dbReference type="ChEBI" id="CHEBI:43474"/>
        <dbReference type="ChEBI" id="CHEBI:57791"/>
        <dbReference type="ChEBI" id="CHEBI:83900"/>
        <dbReference type="ChEBI" id="CHEBI:83905"/>
        <dbReference type="ChEBI" id="CHEBI:456216"/>
        <dbReference type="EC" id="6.3.2.13"/>
    </reaction>
</comment>
<dbReference type="Pfam" id="PF08245">
    <property type="entry name" value="Mur_ligase_M"/>
    <property type="match status" value="1"/>
</dbReference>
<evidence type="ECO:0000313" key="17">
    <source>
        <dbReference type="EMBL" id="HIU51223.1"/>
    </source>
</evidence>
<feature type="domain" description="Mur ligase N-terminal catalytic" evidence="14">
    <location>
        <begin position="22"/>
        <end position="101"/>
    </location>
</feature>
<feature type="binding site" evidence="12">
    <location>
        <position position="193"/>
    </location>
    <ligand>
        <name>UDP-N-acetyl-alpha-D-muramoyl-L-alanyl-D-glutamate</name>
        <dbReference type="ChEBI" id="CHEBI:83900"/>
    </ligand>
</feature>
<keyword evidence="8 12" id="KW-0133">Cell shape</keyword>
<feature type="domain" description="Mur ligase C-terminal" evidence="15">
    <location>
        <begin position="335"/>
        <end position="462"/>
    </location>
</feature>
<keyword evidence="4 12" id="KW-0436">Ligase</keyword>
<reference evidence="17" key="1">
    <citation type="submission" date="2020-10" db="EMBL/GenBank/DDBJ databases">
        <authorList>
            <person name="Gilroy R."/>
        </authorList>
    </citation>
    <scope>NUCLEOTIDE SEQUENCE</scope>
    <source>
        <strain evidence="17">CHK195-15760</strain>
    </source>
</reference>
<evidence type="ECO:0000256" key="7">
    <source>
        <dbReference type="ARBA" id="ARBA00022840"/>
    </source>
</evidence>
<evidence type="ECO:0000256" key="8">
    <source>
        <dbReference type="ARBA" id="ARBA00022960"/>
    </source>
</evidence>
<dbReference type="GO" id="GO:0071555">
    <property type="term" value="P:cell wall organization"/>
    <property type="evidence" value="ECO:0007669"/>
    <property type="project" value="UniProtKB-KW"/>
</dbReference>
<dbReference type="SUPFAM" id="SSF53623">
    <property type="entry name" value="MurD-like peptide ligases, catalytic domain"/>
    <property type="match status" value="1"/>
</dbReference>
<dbReference type="Gene3D" id="3.40.1390.10">
    <property type="entry name" value="MurE/MurF, N-terminal domain"/>
    <property type="match status" value="1"/>
</dbReference>
<comment type="cofactor">
    <cofactor evidence="12">
        <name>Mg(2+)</name>
        <dbReference type="ChEBI" id="CHEBI:18420"/>
    </cofactor>
</comment>
<dbReference type="NCBIfam" id="NF001124">
    <property type="entry name" value="PRK00139.1-2"/>
    <property type="match status" value="1"/>
</dbReference>
<dbReference type="Pfam" id="PF01225">
    <property type="entry name" value="Mur_ligase"/>
    <property type="match status" value="1"/>
</dbReference>
<evidence type="ECO:0000256" key="10">
    <source>
        <dbReference type="ARBA" id="ARBA00023306"/>
    </source>
</evidence>
<keyword evidence="7 12" id="KW-0067">ATP-binding</keyword>
<comment type="similarity">
    <text evidence="2 12">Belongs to the MurCDEF family. MurE subfamily.</text>
</comment>
<comment type="subcellular location">
    <subcellularLocation>
        <location evidence="12 13">Cytoplasm</location>
    </subcellularLocation>
</comment>
<name>A0A9D1LZV0_9FIRM</name>
<comment type="PTM">
    <text evidence="12">Carboxylation is probably crucial for Mg(2+) binding and, consequently, for the gamma-phosphate positioning of ATP.</text>
</comment>
<evidence type="ECO:0000256" key="2">
    <source>
        <dbReference type="ARBA" id="ARBA00005898"/>
    </source>
</evidence>
<sequence length="490" mass="54704">MNLKEILIGIEGIKAKGNLDLEINSIDNDSRKIKKGDLFFAIKGFNVDGTQYIKDAIQNGAEGIVVDEETNLKELDLSNDITLIVVPNIRKAMAQAACNFYHHPSKRLKVIGVTGTKGKTTTTFMIKGILEKQGHKVGLIGTIENYIGSASLGDSERTTPESIELQRLFAKMVDEKCDVVVMEVSSQSLKLDRVYGTDFDIGIFTNFSEDHISAKEHPNMQDYFESKCKLFEMCKTGFVNADDVYAQKVPKLVKNCEITTYGIDNYCNLLAKDITITNSYVDFKVKLGTRNERIKTCIPGRFSVYNSLAAIAVALKFGCDPEKIKEALLEVRVPGRSELVNNKKDLTIMIDYAHSPESLENILSAVKSYTRGRVICVFGCGGDRDPGKRPIMGEVSGRIADYTIITSDNPRTEDPEAIVKQIEEGMIKTKGNYTVIVDRREAIKHAIEMANKIDMIVLAGKGHEPYQEINGKKYPFDERIIVNEIIEEEK</sequence>
<dbReference type="PANTHER" id="PTHR23135">
    <property type="entry name" value="MUR LIGASE FAMILY MEMBER"/>
    <property type="match status" value="1"/>
</dbReference>
<evidence type="ECO:0000256" key="11">
    <source>
        <dbReference type="ARBA" id="ARBA00023316"/>
    </source>
</evidence>
<dbReference type="Gene3D" id="3.90.190.20">
    <property type="entry name" value="Mur ligase, C-terminal domain"/>
    <property type="match status" value="1"/>
</dbReference>
<evidence type="ECO:0000256" key="1">
    <source>
        <dbReference type="ARBA" id="ARBA00004752"/>
    </source>
</evidence>
<feature type="domain" description="Mur ligase central" evidence="16">
    <location>
        <begin position="113"/>
        <end position="314"/>
    </location>
</feature>
<evidence type="ECO:0000259" key="16">
    <source>
        <dbReference type="Pfam" id="PF08245"/>
    </source>
</evidence>
<dbReference type="GO" id="GO:0005524">
    <property type="term" value="F:ATP binding"/>
    <property type="evidence" value="ECO:0007669"/>
    <property type="project" value="UniProtKB-UniRule"/>
</dbReference>
<evidence type="ECO:0000256" key="3">
    <source>
        <dbReference type="ARBA" id="ARBA00022490"/>
    </source>
</evidence>
<dbReference type="InterPro" id="IPR018109">
    <property type="entry name" value="Folylpolyglutamate_synth_CS"/>
</dbReference>
<dbReference type="AlphaFoldDB" id="A0A9D1LZV0"/>
<keyword evidence="12" id="KW-0460">Magnesium</keyword>
<dbReference type="NCBIfam" id="TIGR01085">
    <property type="entry name" value="murE"/>
    <property type="match status" value="1"/>
</dbReference>
<dbReference type="SUPFAM" id="SSF53244">
    <property type="entry name" value="MurD-like peptide ligases, peptide-binding domain"/>
    <property type="match status" value="1"/>
</dbReference>
<dbReference type="InterPro" id="IPR004101">
    <property type="entry name" value="Mur_ligase_C"/>
</dbReference>
<dbReference type="InterPro" id="IPR005761">
    <property type="entry name" value="UDP-N-AcMur-Glu-dNH2Pim_ligase"/>
</dbReference>
<dbReference type="InterPro" id="IPR000713">
    <property type="entry name" value="Mur_ligase_N"/>
</dbReference>
<dbReference type="GO" id="GO:0051301">
    <property type="term" value="P:cell division"/>
    <property type="evidence" value="ECO:0007669"/>
    <property type="project" value="UniProtKB-KW"/>
</dbReference>
<feature type="binding site" evidence="12">
    <location>
        <begin position="115"/>
        <end position="121"/>
    </location>
    <ligand>
        <name>ATP</name>
        <dbReference type="ChEBI" id="CHEBI:30616"/>
    </ligand>
</feature>
<protein>
    <recommendedName>
        <fullName evidence="12">UDP-N-acetylmuramoyl-L-alanyl-D-glutamate--2,6-diaminopimelate ligase</fullName>
        <ecNumber evidence="12">6.3.2.13</ecNumber>
    </recommendedName>
    <alternativeName>
        <fullName evidence="12">Meso-A2pm-adding enzyme</fullName>
    </alternativeName>
    <alternativeName>
        <fullName evidence="12">Meso-diaminopimelate-adding enzyme</fullName>
    </alternativeName>
    <alternativeName>
        <fullName evidence="12">UDP-MurNAc-L-Ala-D-Glu:meso-diaminopimelate ligase</fullName>
    </alternativeName>
    <alternativeName>
        <fullName evidence="12">UDP-MurNAc-tripeptide synthetase</fullName>
    </alternativeName>
    <alternativeName>
        <fullName evidence="12">UDP-N-acetylmuramyl-tripeptide synthetase</fullName>
    </alternativeName>
</protein>
<comment type="caution">
    <text evidence="12">Lacks conserved residue(s) required for the propagation of feature annotation.</text>
</comment>
<dbReference type="HAMAP" id="MF_00208">
    <property type="entry name" value="MurE"/>
    <property type="match status" value="1"/>
</dbReference>
<dbReference type="InterPro" id="IPR036615">
    <property type="entry name" value="Mur_ligase_C_dom_sf"/>
</dbReference>
<dbReference type="NCBIfam" id="NF001126">
    <property type="entry name" value="PRK00139.1-4"/>
    <property type="match status" value="1"/>
</dbReference>
<evidence type="ECO:0000256" key="6">
    <source>
        <dbReference type="ARBA" id="ARBA00022741"/>
    </source>
</evidence>
<reference evidence="17" key="2">
    <citation type="journal article" date="2021" name="PeerJ">
        <title>Extensive microbial diversity within the chicken gut microbiome revealed by metagenomics and culture.</title>
        <authorList>
            <person name="Gilroy R."/>
            <person name="Ravi A."/>
            <person name="Getino M."/>
            <person name="Pursley I."/>
            <person name="Horton D.L."/>
            <person name="Alikhan N.F."/>
            <person name="Baker D."/>
            <person name="Gharbi K."/>
            <person name="Hall N."/>
            <person name="Watson M."/>
            <person name="Adriaenssens E.M."/>
            <person name="Foster-Nyarko E."/>
            <person name="Jarju S."/>
            <person name="Secka A."/>
            <person name="Antonio M."/>
            <person name="Oren A."/>
            <person name="Chaudhuri R.R."/>
            <person name="La Ragione R."/>
            <person name="Hildebrand F."/>
            <person name="Pallen M.J."/>
        </authorList>
    </citation>
    <scope>NUCLEOTIDE SEQUENCE</scope>
    <source>
        <strain evidence="17">CHK195-15760</strain>
    </source>
</reference>
<dbReference type="GO" id="GO:0008765">
    <property type="term" value="F:UDP-N-acetylmuramoylalanyl-D-glutamate-2,6-diaminopimelate ligase activity"/>
    <property type="evidence" value="ECO:0007669"/>
    <property type="project" value="UniProtKB-UniRule"/>
</dbReference>
<keyword evidence="11 12" id="KW-0961">Cell wall biogenesis/degradation</keyword>
<feature type="binding site" evidence="12">
    <location>
        <position position="460"/>
    </location>
    <ligand>
        <name>meso-2,6-diaminopimelate</name>
        <dbReference type="ChEBI" id="CHEBI:57791"/>
    </ligand>
</feature>
<dbReference type="InterPro" id="IPR035911">
    <property type="entry name" value="MurE/MurF_N"/>
</dbReference>
<dbReference type="SUPFAM" id="SSF63418">
    <property type="entry name" value="MurE/MurF N-terminal domain"/>
    <property type="match status" value="1"/>
</dbReference>
<evidence type="ECO:0000313" key="18">
    <source>
        <dbReference type="Proteomes" id="UP000824093"/>
    </source>
</evidence>
<feature type="binding site" evidence="12">
    <location>
        <begin position="408"/>
        <end position="411"/>
    </location>
    <ligand>
        <name>meso-2,6-diaminopimelate</name>
        <dbReference type="ChEBI" id="CHEBI:57791"/>
    </ligand>
</feature>
<evidence type="ECO:0000256" key="9">
    <source>
        <dbReference type="ARBA" id="ARBA00022984"/>
    </source>
</evidence>
<dbReference type="GO" id="GO:0004326">
    <property type="term" value="F:tetrahydrofolylpolyglutamate synthase activity"/>
    <property type="evidence" value="ECO:0007669"/>
    <property type="project" value="InterPro"/>
</dbReference>
<evidence type="ECO:0000259" key="15">
    <source>
        <dbReference type="Pfam" id="PF02875"/>
    </source>
</evidence>
<keyword evidence="5 12" id="KW-0132">Cell division</keyword>
<dbReference type="GO" id="GO:0009252">
    <property type="term" value="P:peptidoglycan biosynthetic process"/>
    <property type="evidence" value="ECO:0007669"/>
    <property type="project" value="UniProtKB-UniRule"/>
</dbReference>
<organism evidence="17 18">
    <name type="scientific">Candidatus Merdicola faecigallinarum</name>
    <dbReference type="NCBI Taxonomy" id="2840862"/>
    <lineage>
        <taxon>Bacteria</taxon>
        <taxon>Bacillati</taxon>
        <taxon>Bacillota</taxon>
        <taxon>Clostridia</taxon>
        <taxon>Candidatus Merdicola</taxon>
    </lineage>
</organism>
<dbReference type="PANTHER" id="PTHR23135:SF4">
    <property type="entry name" value="UDP-N-ACETYLMURAMOYL-L-ALANYL-D-GLUTAMATE--2,6-DIAMINOPIMELATE LIGASE MURE HOMOLOG, CHLOROPLASTIC"/>
    <property type="match status" value="1"/>
</dbReference>
<dbReference type="EMBL" id="DVNH01000010">
    <property type="protein sequence ID" value="HIU51223.1"/>
    <property type="molecule type" value="Genomic_DNA"/>
</dbReference>
<dbReference type="GO" id="GO:0008360">
    <property type="term" value="P:regulation of cell shape"/>
    <property type="evidence" value="ECO:0007669"/>
    <property type="project" value="UniProtKB-KW"/>
</dbReference>
<keyword evidence="3 12" id="KW-0963">Cytoplasm</keyword>
<dbReference type="GO" id="GO:0005737">
    <property type="term" value="C:cytoplasm"/>
    <property type="evidence" value="ECO:0007669"/>
    <property type="project" value="UniProtKB-SubCell"/>
</dbReference>
<dbReference type="PROSITE" id="PS01011">
    <property type="entry name" value="FOLYLPOLYGLU_SYNT_1"/>
    <property type="match status" value="1"/>
</dbReference>
<comment type="pathway">
    <text evidence="1 12 13">Cell wall biogenesis; peptidoglycan biosynthesis.</text>
</comment>
<feature type="binding site" evidence="12">
    <location>
        <position position="30"/>
    </location>
    <ligand>
        <name>UDP-N-acetyl-alpha-D-muramoyl-L-alanyl-D-glutamate</name>
        <dbReference type="ChEBI" id="CHEBI:83900"/>
    </ligand>
</feature>
<feature type="binding site" evidence="12">
    <location>
        <position position="384"/>
    </location>
    <ligand>
        <name>meso-2,6-diaminopimelate</name>
        <dbReference type="ChEBI" id="CHEBI:57791"/>
    </ligand>
</feature>
<dbReference type="InterPro" id="IPR036565">
    <property type="entry name" value="Mur-like_cat_sf"/>
</dbReference>
<feature type="binding site" evidence="12">
    <location>
        <position position="464"/>
    </location>
    <ligand>
        <name>meso-2,6-diaminopimelate</name>
        <dbReference type="ChEBI" id="CHEBI:57791"/>
    </ligand>
</feature>
<dbReference type="EC" id="6.3.2.13" evidence="12"/>